<evidence type="ECO:0000256" key="1">
    <source>
        <dbReference type="ARBA" id="ARBA00022490"/>
    </source>
</evidence>
<dbReference type="SUPFAM" id="SSF55729">
    <property type="entry name" value="Acyl-CoA N-acyltransferases (Nat)"/>
    <property type="match status" value="1"/>
</dbReference>
<dbReference type="InterPro" id="IPR042203">
    <property type="entry name" value="Leu/Phe-tRNA_Trfase_C"/>
</dbReference>
<comment type="function">
    <text evidence="4">Functions in the N-end rule pathway of protein degradation where it conjugates Leu, Phe and, less efficiently, Met from aminoacyl-tRNAs to the N-termini of proteins containing an N-terminal arginine or lysine.</text>
</comment>
<dbReference type="RefSeq" id="WP_184081381.1">
    <property type="nucleotide sequence ID" value="NZ_JACIJP010000005.1"/>
</dbReference>
<evidence type="ECO:0000313" key="5">
    <source>
        <dbReference type="EMBL" id="MBB6125073.1"/>
    </source>
</evidence>
<dbReference type="Proteomes" id="UP000552700">
    <property type="component" value="Unassembled WGS sequence"/>
</dbReference>
<organism evidence="5 6">
    <name type="scientific">Sphingobium subterraneum</name>
    <dbReference type="NCBI Taxonomy" id="627688"/>
    <lineage>
        <taxon>Bacteria</taxon>
        <taxon>Pseudomonadati</taxon>
        <taxon>Pseudomonadota</taxon>
        <taxon>Alphaproteobacteria</taxon>
        <taxon>Sphingomonadales</taxon>
        <taxon>Sphingomonadaceae</taxon>
        <taxon>Sphingobium</taxon>
    </lineage>
</organism>
<proteinExistence type="inferred from homology"/>
<evidence type="ECO:0000256" key="4">
    <source>
        <dbReference type="HAMAP-Rule" id="MF_00688"/>
    </source>
</evidence>
<accession>A0A841J290</accession>
<dbReference type="AlphaFoldDB" id="A0A841J290"/>
<sequence>MLIDPFMLLRAYAMGLFPMSDDRDTDEVFWVEPKKRAILPLDGFHLSRSLAKTIRSGQFQVTANRAFGEVVKLCAEAAPDRPTTWINGPIEQSYGRLHELHFAHSVECWSNGALVGGLYGVGLGRAFFGESMFSRATDASKVALAWLVARLRFAGFTLLDCQFMTSHLRSLGAIEMRQKAYLSLLSAAVEGVPLGDAGALFASAEGAAASLAFDPLAEPEAERDVPPSPVFTVSGPVSGQAIAQLLTQTS</sequence>
<comment type="catalytic activity">
    <reaction evidence="4">
        <text>N-terminal L-lysyl-[protein] + L-leucyl-tRNA(Leu) = N-terminal L-leucyl-L-lysyl-[protein] + tRNA(Leu) + H(+)</text>
        <dbReference type="Rhea" id="RHEA:12340"/>
        <dbReference type="Rhea" id="RHEA-COMP:9613"/>
        <dbReference type="Rhea" id="RHEA-COMP:9622"/>
        <dbReference type="Rhea" id="RHEA-COMP:12670"/>
        <dbReference type="Rhea" id="RHEA-COMP:12671"/>
        <dbReference type="ChEBI" id="CHEBI:15378"/>
        <dbReference type="ChEBI" id="CHEBI:65249"/>
        <dbReference type="ChEBI" id="CHEBI:78442"/>
        <dbReference type="ChEBI" id="CHEBI:78494"/>
        <dbReference type="ChEBI" id="CHEBI:133043"/>
        <dbReference type="EC" id="2.3.2.6"/>
    </reaction>
</comment>
<evidence type="ECO:0000256" key="3">
    <source>
        <dbReference type="ARBA" id="ARBA00023315"/>
    </source>
</evidence>
<dbReference type="InterPro" id="IPR004616">
    <property type="entry name" value="Leu/Phe-tRNA_Trfase"/>
</dbReference>
<dbReference type="InterPro" id="IPR016181">
    <property type="entry name" value="Acyl_CoA_acyltransferase"/>
</dbReference>
<dbReference type="PANTHER" id="PTHR30098:SF2">
    <property type="entry name" value="LEUCYL_PHENYLALANYL-TRNA--PROTEIN TRANSFERASE"/>
    <property type="match status" value="1"/>
</dbReference>
<dbReference type="EC" id="2.3.2.6" evidence="4"/>
<reference evidence="5 6" key="1">
    <citation type="submission" date="2020-08" db="EMBL/GenBank/DDBJ databases">
        <title>Genomic Encyclopedia of Type Strains, Phase IV (KMG-IV): sequencing the most valuable type-strain genomes for metagenomic binning, comparative biology and taxonomic classification.</title>
        <authorList>
            <person name="Goeker M."/>
        </authorList>
    </citation>
    <scope>NUCLEOTIDE SEQUENCE [LARGE SCALE GENOMIC DNA]</scope>
    <source>
        <strain evidence="5 6">DSM 102255</strain>
    </source>
</reference>
<dbReference type="EMBL" id="JACIJP010000005">
    <property type="protein sequence ID" value="MBB6125073.1"/>
    <property type="molecule type" value="Genomic_DNA"/>
</dbReference>
<protein>
    <recommendedName>
        <fullName evidence="4">Leucyl/phenylalanyl-tRNA--protein transferase</fullName>
        <ecNumber evidence="4">2.3.2.6</ecNumber>
    </recommendedName>
    <alternativeName>
        <fullName evidence="4">L/F-transferase</fullName>
    </alternativeName>
    <alternativeName>
        <fullName evidence="4">Leucyltransferase</fullName>
    </alternativeName>
    <alternativeName>
        <fullName evidence="4">Phenyalanyltransferase</fullName>
    </alternativeName>
</protein>
<comment type="subcellular location">
    <subcellularLocation>
        <location evidence="4">Cytoplasm</location>
    </subcellularLocation>
</comment>
<name>A0A841J290_9SPHN</name>
<comment type="similarity">
    <text evidence="4">Belongs to the L/F-transferase family.</text>
</comment>
<keyword evidence="2 4" id="KW-0808">Transferase</keyword>
<dbReference type="PANTHER" id="PTHR30098">
    <property type="entry name" value="LEUCYL/PHENYLALANYL-TRNA--PROTEIN TRANSFERASE"/>
    <property type="match status" value="1"/>
</dbReference>
<keyword evidence="3 4" id="KW-0012">Acyltransferase</keyword>
<dbReference type="HAMAP" id="MF_00688">
    <property type="entry name" value="Leu_Phe_trans"/>
    <property type="match status" value="1"/>
</dbReference>
<evidence type="ECO:0000256" key="2">
    <source>
        <dbReference type="ARBA" id="ARBA00022679"/>
    </source>
</evidence>
<keyword evidence="1 4" id="KW-0963">Cytoplasm</keyword>
<keyword evidence="6" id="KW-1185">Reference proteome</keyword>
<dbReference type="Pfam" id="PF03588">
    <property type="entry name" value="Leu_Phe_trans"/>
    <property type="match status" value="1"/>
</dbReference>
<dbReference type="FunFam" id="3.40.630.70:FF:000001">
    <property type="entry name" value="Leucyl/phenylalanyl-tRNA--protein transferase"/>
    <property type="match status" value="1"/>
</dbReference>
<comment type="catalytic activity">
    <reaction evidence="4">
        <text>L-phenylalanyl-tRNA(Phe) + an N-terminal L-alpha-aminoacyl-[protein] = an N-terminal L-phenylalanyl-L-alpha-aminoacyl-[protein] + tRNA(Phe)</text>
        <dbReference type="Rhea" id="RHEA:43632"/>
        <dbReference type="Rhea" id="RHEA-COMP:9668"/>
        <dbReference type="Rhea" id="RHEA-COMP:9699"/>
        <dbReference type="Rhea" id="RHEA-COMP:10636"/>
        <dbReference type="Rhea" id="RHEA-COMP:10637"/>
        <dbReference type="ChEBI" id="CHEBI:78442"/>
        <dbReference type="ChEBI" id="CHEBI:78531"/>
        <dbReference type="ChEBI" id="CHEBI:78597"/>
        <dbReference type="ChEBI" id="CHEBI:83561"/>
        <dbReference type="EC" id="2.3.2.6"/>
    </reaction>
</comment>
<dbReference type="GO" id="GO:0005737">
    <property type="term" value="C:cytoplasm"/>
    <property type="evidence" value="ECO:0007669"/>
    <property type="project" value="UniProtKB-SubCell"/>
</dbReference>
<dbReference type="GO" id="GO:0030163">
    <property type="term" value="P:protein catabolic process"/>
    <property type="evidence" value="ECO:0007669"/>
    <property type="project" value="UniProtKB-UniRule"/>
</dbReference>
<evidence type="ECO:0000313" key="6">
    <source>
        <dbReference type="Proteomes" id="UP000552700"/>
    </source>
</evidence>
<comment type="catalytic activity">
    <reaction evidence="4">
        <text>N-terminal L-arginyl-[protein] + L-leucyl-tRNA(Leu) = N-terminal L-leucyl-L-arginyl-[protein] + tRNA(Leu) + H(+)</text>
        <dbReference type="Rhea" id="RHEA:50416"/>
        <dbReference type="Rhea" id="RHEA-COMP:9613"/>
        <dbReference type="Rhea" id="RHEA-COMP:9622"/>
        <dbReference type="Rhea" id="RHEA-COMP:12672"/>
        <dbReference type="Rhea" id="RHEA-COMP:12673"/>
        <dbReference type="ChEBI" id="CHEBI:15378"/>
        <dbReference type="ChEBI" id="CHEBI:64719"/>
        <dbReference type="ChEBI" id="CHEBI:78442"/>
        <dbReference type="ChEBI" id="CHEBI:78494"/>
        <dbReference type="ChEBI" id="CHEBI:133044"/>
        <dbReference type="EC" id="2.3.2.6"/>
    </reaction>
</comment>
<dbReference type="Gene3D" id="3.40.630.70">
    <property type="entry name" value="Leucyl/phenylalanyl-tRNA-protein transferase, C-terminal domain"/>
    <property type="match status" value="1"/>
</dbReference>
<comment type="caution">
    <text evidence="5">The sequence shown here is derived from an EMBL/GenBank/DDBJ whole genome shotgun (WGS) entry which is preliminary data.</text>
</comment>
<dbReference type="NCBIfam" id="TIGR00667">
    <property type="entry name" value="aat"/>
    <property type="match status" value="1"/>
</dbReference>
<dbReference type="GO" id="GO:0008914">
    <property type="term" value="F:leucyl-tRNA--protein transferase activity"/>
    <property type="evidence" value="ECO:0007669"/>
    <property type="project" value="UniProtKB-UniRule"/>
</dbReference>
<gene>
    <name evidence="4" type="primary">aat</name>
    <name evidence="5" type="ORF">FHS92_002830</name>
</gene>